<sequence>MLRILSLILLSTLHISHSTLSAASGEPPPNIIVILADDQGWGDLSLHGNKNLLTPNLDRLANEGAQFTNFYVQPVCSPTRAELLTGRYYPRSGVYSTGAGGERIDADEQLISEVLRDAGYATGGFGKWHSGTQAPYHPNTRGFDEYYGFTSGHWGSYFDAILDHNGKMVTSTGYLPDALTTAAIEFIKKQHQAGRPSFTYLALPTPHSPMQTTDADWARFEGKTLTSLATHPEKEDHQHTRAALAMVENIDYNVGRILESIKKLDADKNTIVVYFTDNGPNGWRYNGGMRGKKGGTSEGGVRSPLFIRYPQAIESATTIETITGSIDLLSTLCDLADVEWEPKQPLDGISVAPALTQSDWQAPERLLYSYWSERVSARSQDYRLDYEGRLYHIPSDRVEKVDLSNKKPDLTAAMKAAVATWKEALLTPENINKERPLTVGYPGLATTQLPARDAKWSGNINRSAKWPNSSYLTDWVHNEDRVYFNADVGEAATYHVSILYTATKDAVGSKITLASGEASTSERIQKAHTPLEYGMKYDRVDRSQNGESYVKDFATLDIGKIELKEGATTLELSADFPSDDGELEFRMLMLEKR</sequence>
<keyword evidence="3" id="KW-0378">Hydrolase</keyword>
<dbReference type="Gene3D" id="3.40.720.10">
    <property type="entry name" value="Alkaline Phosphatase, subunit A"/>
    <property type="match status" value="1"/>
</dbReference>
<keyword evidence="8" id="KW-1185">Reference proteome</keyword>
<keyword evidence="4" id="KW-0106">Calcium</keyword>
<comment type="caution">
    <text evidence="7">The sequence shown here is derived from an EMBL/GenBank/DDBJ whole genome shotgun (WGS) entry which is preliminary data.</text>
</comment>
<protein>
    <submittedName>
        <fullName evidence="7">Arylsulfatase</fullName>
    </submittedName>
</protein>
<dbReference type="InterPro" id="IPR000917">
    <property type="entry name" value="Sulfatase_N"/>
</dbReference>
<dbReference type="PANTHER" id="PTHR42693:SF53">
    <property type="entry name" value="ENDO-4-O-SULFATASE"/>
    <property type="match status" value="1"/>
</dbReference>
<dbReference type="EMBL" id="JAENIL010000003">
    <property type="protein sequence ID" value="MBK1875642.1"/>
    <property type="molecule type" value="Genomic_DNA"/>
</dbReference>
<accession>A0A934RRN3</accession>
<gene>
    <name evidence="7" type="ORF">JIN87_02120</name>
</gene>
<dbReference type="GO" id="GO:0004065">
    <property type="term" value="F:arylsulfatase activity"/>
    <property type="evidence" value="ECO:0007669"/>
    <property type="project" value="TreeGrafter"/>
</dbReference>
<evidence type="ECO:0000313" key="7">
    <source>
        <dbReference type="EMBL" id="MBK1875642.1"/>
    </source>
</evidence>
<name>A0A934RRN3_9BACT</name>
<keyword evidence="2" id="KW-0479">Metal-binding</keyword>
<keyword evidence="5" id="KW-0732">Signal</keyword>
<dbReference type="PROSITE" id="PS00523">
    <property type="entry name" value="SULFATASE_1"/>
    <property type="match status" value="1"/>
</dbReference>
<feature type="signal peptide" evidence="5">
    <location>
        <begin position="1"/>
        <end position="22"/>
    </location>
</feature>
<dbReference type="InterPro" id="IPR024607">
    <property type="entry name" value="Sulfatase_CS"/>
</dbReference>
<dbReference type="RefSeq" id="WP_200353861.1">
    <property type="nucleotide sequence ID" value="NZ_JAENIL010000003.1"/>
</dbReference>
<dbReference type="InterPro" id="IPR017850">
    <property type="entry name" value="Alkaline_phosphatase_core_sf"/>
</dbReference>
<evidence type="ECO:0000256" key="4">
    <source>
        <dbReference type="ARBA" id="ARBA00022837"/>
    </source>
</evidence>
<feature type="domain" description="Sulfatase N-terminal" evidence="6">
    <location>
        <begin position="29"/>
        <end position="338"/>
    </location>
</feature>
<dbReference type="GO" id="GO:0046872">
    <property type="term" value="F:metal ion binding"/>
    <property type="evidence" value="ECO:0007669"/>
    <property type="project" value="UniProtKB-KW"/>
</dbReference>
<evidence type="ECO:0000256" key="1">
    <source>
        <dbReference type="ARBA" id="ARBA00008779"/>
    </source>
</evidence>
<dbReference type="AlphaFoldDB" id="A0A934RRN3"/>
<evidence type="ECO:0000259" key="6">
    <source>
        <dbReference type="Pfam" id="PF00884"/>
    </source>
</evidence>
<dbReference type="Proteomes" id="UP000617628">
    <property type="component" value="Unassembled WGS sequence"/>
</dbReference>
<feature type="chain" id="PRO_5037818137" evidence="5">
    <location>
        <begin position="23"/>
        <end position="593"/>
    </location>
</feature>
<evidence type="ECO:0000256" key="5">
    <source>
        <dbReference type="SAM" id="SignalP"/>
    </source>
</evidence>
<evidence type="ECO:0000256" key="3">
    <source>
        <dbReference type="ARBA" id="ARBA00022801"/>
    </source>
</evidence>
<proteinExistence type="inferred from homology"/>
<dbReference type="Pfam" id="PF00884">
    <property type="entry name" value="Sulfatase"/>
    <property type="match status" value="1"/>
</dbReference>
<dbReference type="InterPro" id="IPR050738">
    <property type="entry name" value="Sulfatase"/>
</dbReference>
<evidence type="ECO:0000313" key="8">
    <source>
        <dbReference type="Proteomes" id="UP000617628"/>
    </source>
</evidence>
<evidence type="ECO:0000256" key="2">
    <source>
        <dbReference type="ARBA" id="ARBA00022723"/>
    </source>
</evidence>
<reference evidence="7" key="1">
    <citation type="submission" date="2021-01" db="EMBL/GenBank/DDBJ databases">
        <title>Modified the classification status of verrucomicrobia.</title>
        <authorList>
            <person name="Feng X."/>
        </authorList>
    </citation>
    <scope>NUCLEOTIDE SEQUENCE</scope>
    <source>
        <strain evidence="7">KCTC 13126</strain>
    </source>
</reference>
<dbReference type="CDD" id="cd16146">
    <property type="entry name" value="ARS_like"/>
    <property type="match status" value="1"/>
</dbReference>
<dbReference type="SUPFAM" id="SSF53649">
    <property type="entry name" value="Alkaline phosphatase-like"/>
    <property type="match status" value="1"/>
</dbReference>
<organism evidence="7 8">
    <name type="scientific">Pelagicoccus mobilis</name>
    <dbReference type="NCBI Taxonomy" id="415221"/>
    <lineage>
        <taxon>Bacteria</taxon>
        <taxon>Pseudomonadati</taxon>
        <taxon>Verrucomicrobiota</taxon>
        <taxon>Opitutia</taxon>
        <taxon>Puniceicoccales</taxon>
        <taxon>Pelagicoccaceae</taxon>
        <taxon>Pelagicoccus</taxon>
    </lineage>
</organism>
<dbReference type="PANTHER" id="PTHR42693">
    <property type="entry name" value="ARYLSULFATASE FAMILY MEMBER"/>
    <property type="match status" value="1"/>
</dbReference>
<comment type="similarity">
    <text evidence="1">Belongs to the sulfatase family.</text>
</comment>
<dbReference type="Gene3D" id="2.60.120.260">
    <property type="entry name" value="Galactose-binding domain-like"/>
    <property type="match status" value="1"/>
</dbReference>